<protein>
    <submittedName>
        <fullName evidence="1">Uncharacterized protein</fullName>
    </submittedName>
</protein>
<gene>
    <name evidence="1" type="ORF">CWATWH0003_1231</name>
</gene>
<reference evidence="1 2" key="1">
    <citation type="journal article" date="2011" name="Front. Microbiol.">
        <title>Two Strains of Crocosphaera watsonii with Highly Conserved Genomes are Distinguished by Strain-Specific Features.</title>
        <authorList>
            <person name="Bench S.R."/>
            <person name="Ilikchyan I.N."/>
            <person name="Tripp H.J."/>
            <person name="Zehr J.P."/>
        </authorList>
    </citation>
    <scope>NUCLEOTIDE SEQUENCE [LARGE SCALE GENOMIC DNA]</scope>
    <source>
        <strain evidence="1 2">WH 0003</strain>
    </source>
</reference>
<dbReference type="Proteomes" id="UP000003477">
    <property type="component" value="Unassembled WGS sequence"/>
</dbReference>
<evidence type="ECO:0000313" key="1">
    <source>
        <dbReference type="EMBL" id="EHJ14084.1"/>
    </source>
</evidence>
<dbReference type="PATRIC" id="fig|423471.3.peg.1136"/>
<organism evidence="1 2">
    <name type="scientific">Crocosphaera watsonii WH 0003</name>
    <dbReference type="NCBI Taxonomy" id="423471"/>
    <lineage>
        <taxon>Bacteria</taxon>
        <taxon>Bacillati</taxon>
        <taxon>Cyanobacteriota</taxon>
        <taxon>Cyanophyceae</taxon>
        <taxon>Oscillatoriophycideae</taxon>
        <taxon>Chroococcales</taxon>
        <taxon>Aphanothecaceae</taxon>
        <taxon>Crocosphaera</taxon>
    </lineage>
</organism>
<name>G5J147_CROWT</name>
<evidence type="ECO:0000313" key="2">
    <source>
        <dbReference type="Proteomes" id="UP000003477"/>
    </source>
</evidence>
<dbReference type="AlphaFoldDB" id="G5J147"/>
<comment type="caution">
    <text evidence="1">The sequence shown here is derived from an EMBL/GenBank/DDBJ whole genome shotgun (WGS) entry which is preliminary data.</text>
</comment>
<dbReference type="EMBL" id="AESD01000200">
    <property type="protein sequence ID" value="EHJ14084.1"/>
    <property type="molecule type" value="Genomic_DNA"/>
</dbReference>
<accession>G5J147</accession>
<sequence length="39" mass="4609">MIRVYADTSVFGGVFDDELKDETIAFFDLVKRRNQEYGY</sequence>
<proteinExistence type="predicted"/>